<comment type="caution">
    <text evidence="1">The sequence shown here is derived from an EMBL/GenBank/DDBJ whole genome shotgun (WGS) entry which is preliminary data.</text>
</comment>
<name>A0A9D1LHG4_9FIRM</name>
<reference evidence="1" key="1">
    <citation type="submission" date="2020-10" db="EMBL/GenBank/DDBJ databases">
        <authorList>
            <person name="Gilroy R."/>
        </authorList>
    </citation>
    <scope>NUCLEOTIDE SEQUENCE</scope>
    <source>
        <strain evidence="1">CHK193-30670</strain>
    </source>
</reference>
<dbReference type="AlphaFoldDB" id="A0A9D1LHG4"/>
<protein>
    <submittedName>
        <fullName evidence="1">Uncharacterized protein</fullName>
    </submittedName>
</protein>
<dbReference type="EMBL" id="DVMT01000060">
    <property type="protein sequence ID" value="HIU40828.1"/>
    <property type="molecule type" value="Genomic_DNA"/>
</dbReference>
<evidence type="ECO:0000313" key="1">
    <source>
        <dbReference type="EMBL" id="HIU40828.1"/>
    </source>
</evidence>
<dbReference type="Proteomes" id="UP000824074">
    <property type="component" value="Unassembled WGS sequence"/>
</dbReference>
<organism evidence="1 2">
    <name type="scientific">Candidatus Aphodocola excrementigallinarum</name>
    <dbReference type="NCBI Taxonomy" id="2840670"/>
    <lineage>
        <taxon>Bacteria</taxon>
        <taxon>Bacillati</taxon>
        <taxon>Bacillota</taxon>
        <taxon>Bacilli</taxon>
        <taxon>Candidatus Aphodocola</taxon>
    </lineage>
</organism>
<gene>
    <name evidence="1" type="ORF">IAB68_05990</name>
</gene>
<proteinExistence type="predicted"/>
<sequence length="532" mass="62286">MNDEHKSTSNSNSIDITLMKKLLDDNFYFDFLKKGVLNNYRSFPISKDVPEELLYVTEVGNPIDVLNIIKTKIESGNLKLDKKQKANYNYLLNSISVNSFVEDYKNKFFITSLNGKILKVPCSYFIDFLTLPDKDFDAFFNDDVKSYKEYDKKDFMYLFMNFIRRELLYKKYIFKGKYKKRLDDIFNCERLDVEYLYYSNPKSIKYENLEDLKLTDELKNEILKDMPDNLNPIKRAIYIYIKLCKTLTYDSEFYALGQGLNGVEKHRNINNIEFITPSNNEAICYEFCAIYAKFIKELGFDYELDGDPLGMMLGKHQYLKTLLGKYFVSIDSVTSVLYGDMTRSKLNQPLEGINCLNKSTKSKNEFNLMITEMYSLIVNQEKNKKEDYTNLTFDKLFKQNKNDDIKNYTFVDKIKLLLKKANEYNLKTIDLFGYIKQLISVLFTTNEKENNVKFSVISDKKRVNKGKDVTISGVFTIMEGEKTFYLLFNADEGLLISLSIEDLDNLFKKDELSYIDKQSTKIPGIDTNISIK</sequence>
<accession>A0A9D1LHG4</accession>
<reference evidence="1" key="2">
    <citation type="journal article" date="2021" name="PeerJ">
        <title>Extensive microbial diversity within the chicken gut microbiome revealed by metagenomics and culture.</title>
        <authorList>
            <person name="Gilroy R."/>
            <person name="Ravi A."/>
            <person name="Getino M."/>
            <person name="Pursley I."/>
            <person name="Horton D.L."/>
            <person name="Alikhan N.F."/>
            <person name="Baker D."/>
            <person name="Gharbi K."/>
            <person name="Hall N."/>
            <person name="Watson M."/>
            <person name="Adriaenssens E.M."/>
            <person name="Foster-Nyarko E."/>
            <person name="Jarju S."/>
            <person name="Secka A."/>
            <person name="Antonio M."/>
            <person name="Oren A."/>
            <person name="Chaudhuri R.R."/>
            <person name="La Ragione R."/>
            <person name="Hildebrand F."/>
            <person name="Pallen M.J."/>
        </authorList>
    </citation>
    <scope>NUCLEOTIDE SEQUENCE</scope>
    <source>
        <strain evidence="1">CHK193-30670</strain>
    </source>
</reference>
<evidence type="ECO:0000313" key="2">
    <source>
        <dbReference type="Proteomes" id="UP000824074"/>
    </source>
</evidence>